<dbReference type="EMBL" id="SRMF01000001">
    <property type="protein sequence ID" value="TGG95272.1"/>
    <property type="molecule type" value="Genomic_DNA"/>
</dbReference>
<dbReference type="Gene3D" id="3.90.190.10">
    <property type="entry name" value="Protein tyrosine phosphatase superfamily"/>
    <property type="match status" value="1"/>
</dbReference>
<organism evidence="3 4">
    <name type="scientific">Natronospirillum operosum</name>
    <dbReference type="NCBI Taxonomy" id="2759953"/>
    <lineage>
        <taxon>Bacteria</taxon>
        <taxon>Pseudomonadati</taxon>
        <taxon>Pseudomonadota</taxon>
        <taxon>Gammaproteobacteria</taxon>
        <taxon>Oceanospirillales</taxon>
        <taxon>Natronospirillaceae</taxon>
        <taxon>Natronospirillum</taxon>
    </lineage>
</organism>
<dbReference type="PANTHER" id="PTHR31126:SF72">
    <property type="entry name" value="DUAL SPECIFICITY PROTEIN PHOSPHATASE TPBA"/>
    <property type="match status" value="1"/>
</dbReference>
<dbReference type="PROSITE" id="PS00383">
    <property type="entry name" value="TYR_PHOSPHATASE_1"/>
    <property type="match status" value="1"/>
</dbReference>
<dbReference type="AlphaFoldDB" id="A0A4Z0WAU7"/>
<dbReference type="Pfam" id="PF22741">
    <property type="entry name" value="PTP-NADK"/>
    <property type="match status" value="1"/>
</dbReference>
<name>A0A4Z0WAU7_9GAMM</name>
<evidence type="ECO:0000313" key="3">
    <source>
        <dbReference type="EMBL" id="TGG95272.1"/>
    </source>
</evidence>
<accession>A0A4Z0WAU7</accession>
<evidence type="ECO:0000256" key="1">
    <source>
        <dbReference type="ARBA" id="ARBA00009580"/>
    </source>
</evidence>
<comment type="similarity">
    <text evidence="1">Belongs to the protein-tyrosine phosphatase family.</text>
</comment>
<dbReference type="InterPro" id="IPR029021">
    <property type="entry name" value="Prot-tyrosine_phosphatase-like"/>
</dbReference>
<proteinExistence type="inferred from homology"/>
<evidence type="ECO:0000313" key="4">
    <source>
        <dbReference type="Proteomes" id="UP000297475"/>
    </source>
</evidence>
<dbReference type="SUPFAM" id="SSF52799">
    <property type="entry name" value="(Phosphotyrosine protein) phosphatases II"/>
    <property type="match status" value="1"/>
</dbReference>
<dbReference type="OrthoDB" id="9814896at2"/>
<dbReference type="InterPro" id="IPR055214">
    <property type="entry name" value="PTP-NADK"/>
</dbReference>
<comment type="caution">
    <text evidence="3">The sequence shown here is derived from an EMBL/GenBank/DDBJ whole genome shotgun (WGS) entry which is preliminary data.</text>
</comment>
<evidence type="ECO:0000259" key="2">
    <source>
        <dbReference type="PROSITE" id="PS50056"/>
    </source>
</evidence>
<dbReference type="PROSITE" id="PS50056">
    <property type="entry name" value="TYR_PHOSPHATASE_2"/>
    <property type="match status" value="1"/>
</dbReference>
<dbReference type="PANTHER" id="PTHR31126">
    <property type="entry name" value="TYROSINE-PROTEIN PHOSPHATASE"/>
    <property type="match status" value="1"/>
</dbReference>
<sequence>MINPYIRWRKTWPNKMHRPLVRFMAWFELLVIDHGMFRAIYNTPEEISEGVYRSNQPSPWRLKALSEQGFKTIVSLRGRGTDGPWVLEKEACERHGLALHSVRMKSKRPPKKEFVRELHLILATAERPVLLHCKSGADRSGLAAAVHILTSEEGTIEQAKAHLSWKYLHSSSARTGILDAFVREYEAFNAQQPIPFMEWLEHHYEPEALRASFKPSGFASWVIDKVLRRE</sequence>
<dbReference type="InterPro" id="IPR016130">
    <property type="entry name" value="Tyr_Pase_AS"/>
</dbReference>
<dbReference type="RefSeq" id="WP_135480807.1">
    <property type="nucleotide sequence ID" value="NZ_SRMF01000001.1"/>
</dbReference>
<feature type="domain" description="Tyrosine specific protein phosphatases" evidence="2">
    <location>
        <begin position="112"/>
        <end position="157"/>
    </location>
</feature>
<protein>
    <submittedName>
        <fullName evidence="3">Tyrosine protein phosphatase</fullName>
    </submittedName>
</protein>
<keyword evidence="4" id="KW-1185">Reference proteome</keyword>
<dbReference type="Proteomes" id="UP000297475">
    <property type="component" value="Unassembled WGS sequence"/>
</dbReference>
<gene>
    <name evidence="3" type="ORF">E4656_02300</name>
</gene>
<dbReference type="InterPro" id="IPR000387">
    <property type="entry name" value="Tyr_Pase_dom"/>
</dbReference>
<dbReference type="GO" id="GO:0016791">
    <property type="term" value="F:phosphatase activity"/>
    <property type="evidence" value="ECO:0007669"/>
    <property type="project" value="TreeGrafter"/>
</dbReference>
<reference evidence="3 4" key="1">
    <citation type="submission" date="2019-04" db="EMBL/GenBank/DDBJ databases">
        <title>Natronospirillum operosus gen. nov., sp. nov., a haloalkaliphilic satellite isolated from decaying biomass of laboratory culture of cyanobacterium Geitlerinema sp. and proposal of Natronospirillaceae fam. nov. and Saccharospirillaceae fam. nov.</title>
        <authorList>
            <person name="Kevbrin V."/>
            <person name="Boltyanskaya Y."/>
            <person name="Koziaeva V."/>
            <person name="Grouzdev D.S."/>
            <person name="Park M."/>
            <person name="Cho J."/>
        </authorList>
    </citation>
    <scope>NUCLEOTIDE SEQUENCE [LARGE SCALE GENOMIC DNA]</scope>
    <source>
        <strain evidence="3 4">G-116</strain>
    </source>
</reference>